<comment type="caution">
    <text evidence="1">The sequence shown here is derived from an EMBL/GenBank/DDBJ whole genome shotgun (WGS) entry which is preliminary data.</text>
</comment>
<dbReference type="EMBL" id="ADVL01000259">
    <property type="protein sequence ID" value="EFH12247.1"/>
    <property type="molecule type" value="Genomic_DNA"/>
</dbReference>
<reference evidence="1 2" key="1">
    <citation type="submission" date="2010-04" db="EMBL/GenBank/DDBJ databases">
        <authorList>
            <person name="Qin X."/>
            <person name="Bachman B."/>
            <person name="Battles P."/>
            <person name="Bell A."/>
            <person name="Bess C."/>
            <person name="Bickham C."/>
            <person name="Chaboub L."/>
            <person name="Chen D."/>
            <person name="Coyle M."/>
            <person name="Deiros D.R."/>
            <person name="Dinh H."/>
            <person name="Forbes L."/>
            <person name="Fowler G."/>
            <person name="Francisco L."/>
            <person name="Fu Q."/>
            <person name="Gubbala S."/>
            <person name="Hale W."/>
            <person name="Han Y."/>
            <person name="Hemphill L."/>
            <person name="Highlander S.K."/>
            <person name="Hirani K."/>
            <person name="Hogues M."/>
            <person name="Jackson L."/>
            <person name="Jakkamsetti A."/>
            <person name="Javaid M."/>
            <person name="Jiang H."/>
            <person name="Korchina V."/>
            <person name="Kovar C."/>
            <person name="Lara F."/>
            <person name="Lee S."/>
            <person name="Mata R."/>
            <person name="Mathew T."/>
            <person name="Moen C."/>
            <person name="Morales K."/>
            <person name="Munidasa M."/>
            <person name="Nazareth L."/>
            <person name="Ngo R."/>
            <person name="Nguyen L."/>
            <person name="Okwuonu G."/>
            <person name="Ongeri F."/>
            <person name="Patil S."/>
            <person name="Petrosino J."/>
            <person name="Pham C."/>
            <person name="Pham P."/>
            <person name="Pu L.-L."/>
            <person name="Puazo M."/>
            <person name="Raj R."/>
            <person name="Reid J."/>
            <person name="Rouhana J."/>
            <person name="Saada N."/>
            <person name="Shang Y."/>
            <person name="Simmons D."/>
            <person name="Thornton R."/>
            <person name="Warren J."/>
            <person name="Weissenberger G."/>
            <person name="Zhang J."/>
            <person name="Zhang L."/>
            <person name="Zhou C."/>
            <person name="Zhu D."/>
            <person name="Muzny D."/>
            <person name="Worley K."/>
            <person name="Gibbs R."/>
        </authorList>
    </citation>
    <scope>NUCLEOTIDE SEQUENCE [LARGE SCALE GENOMIC DNA]</scope>
    <source>
        <strain evidence="1 2">ATCC 49957</strain>
    </source>
</reference>
<proteinExistence type="predicted"/>
<protein>
    <submittedName>
        <fullName evidence="1">Uncharacterized protein</fullName>
    </submittedName>
</protein>
<gene>
    <name evidence="1" type="ORF">HMPREF0731_1535</name>
</gene>
<dbReference type="Proteomes" id="UP000005324">
    <property type="component" value="Unassembled WGS sequence"/>
</dbReference>
<name>D5RKC5_9PROT</name>
<keyword evidence="2" id="KW-1185">Reference proteome</keyword>
<organism evidence="1 2">
    <name type="scientific">Pseudoroseomonas cervicalis ATCC 49957</name>
    <dbReference type="NCBI Taxonomy" id="525371"/>
    <lineage>
        <taxon>Bacteria</taxon>
        <taxon>Pseudomonadati</taxon>
        <taxon>Pseudomonadota</taxon>
        <taxon>Alphaproteobacteria</taxon>
        <taxon>Acetobacterales</taxon>
        <taxon>Roseomonadaceae</taxon>
        <taxon>Roseomonas</taxon>
    </lineage>
</organism>
<dbReference type="HOGENOM" id="CLU_2002176_0_0_5"/>
<sequence>MAPQQGRGLLAIRAMGERRAQRLPQAGLLLQVPRQALPFRHAHRSLLARGRAAPWGRPDGVVRQDSTAAPPERLRGFSISGLRVSARQACSIPWADENGVVPINGTIFARNCRSSALRRPPPRL</sequence>
<dbReference type="AlphaFoldDB" id="D5RKC5"/>
<evidence type="ECO:0000313" key="2">
    <source>
        <dbReference type="Proteomes" id="UP000005324"/>
    </source>
</evidence>
<accession>D5RKC5</accession>
<evidence type="ECO:0000313" key="1">
    <source>
        <dbReference type="EMBL" id="EFH12247.1"/>
    </source>
</evidence>